<sequence length="43" mass="4805">MKSSENCSVDPATVEMLKHAQSQDISLVWDRYEAMQPQCGFGS</sequence>
<feature type="non-terminal residue" evidence="1">
    <location>
        <position position="43"/>
    </location>
</feature>
<gene>
    <name evidence="1" type="ORF">LCGC14_2441370</name>
</gene>
<dbReference type="AlphaFoldDB" id="A0A0F9C6C6"/>
<proteinExistence type="predicted"/>
<comment type="caution">
    <text evidence="1">The sequence shown here is derived from an EMBL/GenBank/DDBJ whole genome shotgun (WGS) entry which is preliminary data.</text>
</comment>
<dbReference type="GO" id="GO:0016491">
    <property type="term" value="F:oxidoreductase activity"/>
    <property type="evidence" value="ECO:0007669"/>
    <property type="project" value="InterPro"/>
</dbReference>
<dbReference type="EMBL" id="LAZR01037578">
    <property type="protein sequence ID" value="KKL21847.1"/>
    <property type="molecule type" value="Genomic_DNA"/>
</dbReference>
<evidence type="ECO:0000313" key="1">
    <source>
        <dbReference type="EMBL" id="KKL21847.1"/>
    </source>
</evidence>
<dbReference type="InterPro" id="IPR011254">
    <property type="entry name" value="Prismane-like_sf"/>
</dbReference>
<accession>A0A0F9C6C6</accession>
<reference evidence="1" key="1">
    <citation type="journal article" date="2015" name="Nature">
        <title>Complex archaea that bridge the gap between prokaryotes and eukaryotes.</title>
        <authorList>
            <person name="Spang A."/>
            <person name="Saw J.H."/>
            <person name="Jorgensen S.L."/>
            <person name="Zaremba-Niedzwiedzka K."/>
            <person name="Martijn J."/>
            <person name="Lind A.E."/>
            <person name="van Eijk R."/>
            <person name="Schleper C."/>
            <person name="Guy L."/>
            <person name="Ettema T.J."/>
        </authorList>
    </citation>
    <scope>NUCLEOTIDE SEQUENCE</scope>
</reference>
<name>A0A0F9C6C6_9ZZZZ</name>
<dbReference type="SUPFAM" id="SSF56821">
    <property type="entry name" value="Prismane protein-like"/>
    <property type="match status" value="1"/>
</dbReference>
<protein>
    <submittedName>
        <fullName evidence="1">Uncharacterized protein</fullName>
    </submittedName>
</protein>
<organism evidence="1">
    <name type="scientific">marine sediment metagenome</name>
    <dbReference type="NCBI Taxonomy" id="412755"/>
    <lineage>
        <taxon>unclassified sequences</taxon>
        <taxon>metagenomes</taxon>
        <taxon>ecological metagenomes</taxon>
    </lineage>
</organism>